<keyword evidence="3" id="KW-1185">Reference proteome</keyword>
<evidence type="ECO:0000313" key="3">
    <source>
        <dbReference type="Proteomes" id="UP000649799"/>
    </source>
</evidence>
<dbReference type="RefSeq" id="WP_166148172.1">
    <property type="nucleotide sequence ID" value="NZ_JAANYN010000006.1"/>
</dbReference>
<dbReference type="Proteomes" id="UP000649799">
    <property type="component" value="Unassembled WGS sequence"/>
</dbReference>
<accession>A0ABX0H8I5</accession>
<evidence type="ECO:0000313" key="2">
    <source>
        <dbReference type="EMBL" id="NHE58093.1"/>
    </source>
</evidence>
<evidence type="ECO:0000259" key="1">
    <source>
        <dbReference type="SMART" id="SM00953"/>
    </source>
</evidence>
<organism evidence="2 3">
    <name type="scientific">Cyclobacterium plantarum</name>
    <dbReference type="NCBI Taxonomy" id="2716263"/>
    <lineage>
        <taxon>Bacteria</taxon>
        <taxon>Pseudomonadati</taxon>
        <taxon>Bacteroidota</taxon>
        <taxon>Cytophagia</taxon>
        <taxon>Cytophagales</taxon>
        <taxon>Cyclobacteriaceae</taxon>
        <taxon>Cyclobacterium</taxon>
    </lineage>
</organism>
<comment type="caution">
    <text evidence="2">The sequence shown here is derived from an EMBL/GenBank/DDBJ whole genome shotgun (WGS) entry which is preliminary data.</text>
</comment>
<sequence>MELFRITKATFSQTIFAPGFPGRWNRAGEEVIYTSWSRSLACLENMVHQNIGQSKSTFRTMVIYVPDQVSARQVNLSDLPNDWNQSSFYKPCQEIGSPWFQKNESLLLKVPSAVIPDESNYVINTLHPEFYQVKLIDVLPFYFDKRL</sequence>
<dbReference type="InterPro" id="IPR014914">
    <property type="entry name" value="RES_dom"/>
</dbReference>
<name>A0ABX0H8I5_9BACT</name>
<feature type="domain" description="RES" evidence="1">
    <location>
        <begin position="11"/>
        <end position="137"/>
    </location>
</feature>
<dbReference type="EMBL" id="JAANYN010000006">
    <property type="protein sequence ID" value="NHE58093.1"/>
    <property type="molecule type" value="Genomic_DNA"/>
</dbReference>
<gene>
    <name evidence="2" type="ORF">G9Q97_14870</name>
</gene>
<proteinExistence type="predicted"/>
<dbReference type="SMART" id="SM00953">
    <property type="entry name" value="RES"/>
    <property type="match status" value="1"/>
</dbReference>
<reference evidence="2 3" key="1">
    <citation type="submission" date="2020-03" db="EMBL/GenBank/DDBJ databases">
        <title>Cyclobacterium plantarum sp. nov., a marine bacterium isolated from a coastal-marine wetland.</title>
        <authorList>
            <person name="Sanchez-Porro C."/>
            <person name="Ventosa A."/>
            <person name="Amoozegar M."/>
        </authorList>
    </citation>
    <scope>NUCLEOTIDE SEQUENCE [LARGE SCALE GENOMIC DNA]</scope>
    <source>
        <strain evidence="2 3">GBPx2</strain>
    </source>
</reference>
<dbReference type="Pfam" id="PF08808">
    <property type="entry name" value="RES"/>
    <property type="match status" value="1"/>
</dbReference>
<protein>
    <submittedName>
        <fullName evidence="2">RES family NAD+ phosphorylase</fullName>
    </submittedName>
</protein>